<dbReference type="EnsemblPlants" id="AET6Gv20284200.1">
    <property type="protein sequence ID" value="AET6Gv20284200.1"/>
    <property type="gene ID" value="AET6Gv20284200"/>
</dbReference>
<dbReference type="Proteomes" id="UP000015105">
    <property type="component" value="Chromosome 6D"/>
</dbReference>
<reference evidence="1" key="4">
    <citation type="submission" date="2019-03" db="UniProtKB">
        <authorList>
            <consortium name="EnsemblPlants"/>
        </authorList>
    </citation>
    <scope>IDENTIFICATION</scope>
</reference>
<evidence type="ECO:0000313" key="1">
    <source>
        <dbReference type="EnsemblPlants" id="AET6Gv20284200.1"/>
    </source>
</evidence>
<protein>
    <submittedName>
        <fullName evidence="1">Uncharacterized protein</fullName>
    </submittedName>
</protein>
<reference evidence="2" key="1">
    <citation type="journal article" date="2014" name="Science">
        <title>Ancient hybridizations among the ancestral genomes of bread wheat.</title>
        <authorList>
            <consortium name="International Wheat Genome Sequencing Consortium,"/>
            <person name="Marcussen T."/>
            <person name="Sandve S.R."/>
            <person name="Heier L."/>
            <person name="Spannagl M."/>
            <person name="Pfeifer M."/>
            <person name="Jakobsen K.S."/>
            <person name="Wulff B.B."/>
            <person name="Steuernagel B."/>
            <person name="Mayer K.F."/>
            <person name="Olsen O.A."/>
        </authorList>
    </citation>
    <scope>NUCLEOTIDE SEQUENCE [LARGE SCALE GENOMIC DNA]</scope>
    <source>
        <strain evidence="2">cv. AL8/78</strain>
    </source>
</reference>
<accession>A0A453N972</accession>
<name>A0A453N972_AEGTS</name>
<proteinExistence type="predicted"/>
<dbReference type="Gramene" id="AET6Gv20284200.1">
    <property type="protein sequence ID" value="AET6Gv20284200.1"/>
    <property type="gene ID" value="AET6Gv20284200"/>
</dbReference>
<keyword evidence="2" id="KW-1185">Reference proteome</keyword>
<evidence type="ECO:0000313" key="2">
    <source>
        <dbReference type="Proteomes" id="UP000015105"/>
    </source>
</evidence>
<organism evidence="1 2">
    <name type="scientific">Aegilops tauschii subsp. strangulata</name>
    <name type="common">Goatgrass</name>
    <dbReference type="NCBI Taxonomy" id="200361"/>
    <lineage>
        <taxon>Eukaryota</taxon>
        <taxon>Viridiplantae</taxon>
        <taxon>Streptophyta</taxon>
        <taxon>Embryophyta</taxon>
        <taxon>Tracheophyta</taxon>
        <taxon>Spermatophyta</taxon>
        <taxon>Magnoliopsida</taxon>
        <taxon>Liliopsida</taxon>
        <taxon>Poales</taxon>
        <taxon>Poaceae</taxon>
        <taxon>BOP clade</taxon>
        <taxon>Pooideae</taxon>
        <taxon>Triticodae</taxon>
        <taxon>Triticeae</taxon>
        <taxon>Triticinae</taxon>
        <taxon>Aegilops</taxon>
    </lineage>
</organism>
<reference evidence="1" key="5">
    <citation type="journal article" date="2021" name="G3 (Bethesda)">
        <title>Aegilops tauschii genome assembly Aet v5.0 features greater sequence contiguity and improved annotation.</title>
        <authorList>
            <person name="Wang L."/>
            <person name="Zhu T."/>
            <person name="Rodriguez J.C."/>
            <person name="Deal K.R."/>
            <person name="Dubcovsky J."/>
            <person name="McGuire P.E."/>
            <person name="Lux T."/>
            <person name="Spannagl M."/>
            <person name="Mayer K.F.X."/>
            <person name="Baldrich P."/>
            <person name="Meyers B.C."/>
            <person name="Huo N."/>
            <person name="Gu Y.Q."/>
            <person name="Zhou H."/>
            <person name="Devos K.M."/>
            <person name="Bennetzen J.L."/>
            <person name="Unver T."/>
            <person name="Budak H."/>
            <person name="Gulick P.J."/>
            <person name="Galiba G."/>
            <person name="Kalapos B."/>
            <person name="Nelson D.R."/>
            <person name="Li P."/>
            <person name="You F.M."/>
            <person name="Luo M.C."/>
            <person name="Dvorak J."/>
        </authorList>
    </citation>
    <scope>NUCLEOTIDE SEQUENCE [LARGE SCALE GENOMIC DNA]</scope>
    <source>
        <strain evidence="1">cv. AL8/78</strain>
    </source>
</reference>
<sequence length="94" mass="11208">REVSQRRAQHRNRWPPPVPLLLPVLLHFRPAHYSHLHGKLQSDRPRPSPYQGKHRLSSYLSAPDFFPDLLPLFLNISLCRDFTMNYIRMYIDAF</sequence>
<reference evidence="1" key="3">
    <citation type="journal article" date="2017" name="Nature">
        <title>Genome sequence of the progenitor of the wheat D genome Aegilops tauschii.</title>
        <authorList>
            <person name="Luo M.C."/>
            <person name="Gu Y.Q."/>
            <person name="Puiu D."/>
            <person name="Wang H."/>
            <person name="Twardziok S.O."/>
            <person name="Deal K.R."/>
            <person name="Huo N."/>
            <person name="Zhu T."/>
            <person name="Wang L."/>
            <person name="Wang Y."/>
            <person name="McGuire P.E."/>
            <person name="Liu S."/>
            <person name="Long H."/>
            <person name="Ramasamy R.K."/>
            <person name="Rodriguez J.C."/>
            <person name="Van S.L."/>
            <person name="Yuan L."/>
            <person name="Wang Z."/>
            <person name="Xia Z."/>
            <person name="Xiao L."/>
            <person name="Anderson O.D."/>
            <person name="Ouyang S."/>
            <person name="Liang Y."/>
            <person name="Zimin A.V."/>
            <person name="Pertea G."/>
            <person name="Qi P."/>
            <person name="Bennetzen J.L."/>
            <person name="Dai X."/>
            <person name="Dawson M.W."/>
            <person name="Muller H.G."/>
            <person name="Kugler K."/>
            <person name="Rivarola-Duarte L."/>
            <person name="Spannagl M."/>
            <person name="Mayer K.F.X."/>
            <person name="Lu F.H."/>
            <person name="Bevan M.W."/>
            <person name="Leroy P."/>
            <person name="Li P."/>
            <person name="You F.M."/>
            <person name="Sun Q."/>
            <person name="Liu Z."/>
            <person name="Lyons E."/>
            <person name="Wicker T."/>
            <person name="Salzberg S.L."/>
            <person name="Devos K.M."/>
            <person name="Dvorak J."/>
        </authorList>
    </citation>
    <scope>NUCLEOTIDE SEQUENCE [LARGE SCALE GENOMIC DNA]</scope>
    <source>
        <strain evidence="1">cv. AL8/78</strain>
    </source>
</reference>
<reference evidence="2" key="2">
    <citation type="journal article" date="2017" name="Nat. Plants">
        <title>The Aegilops tauschii genome reveals multiple impacts of transposons.</title>
        <authorList>
            <person name="Zhao G."/>
            <person name="Zou C."/>
            <person name="Li K."/>
            <person name="Wang K."/>
            <person name="Li T."/>
            <person name="Gao L."/>
            <person name="Zhang X."/>
            <person name="Wang H."/>
            <person name="Yang Z."/>
            <person name="Liu X."/>
            <person name="Jiang W."/>
            <person name="Mao L."/>
            <person name="Kong X."/>
            <person name="Jiao Y."/>
            <person name="Jia J."/>
        </authorList>
    </citation>
    <scope>NUCLEOTIDE SEQUENCE [LARGE SCALE GENOMIC DNA]</scope>
    <source>
        <strain evidence="2">cv. AL8/78</strain>
    </source>
</reference>
<dbReference type="AlphaFoldDB" id="A0A453N972"/>